<comment type="caution">
    <text evidence="2">The sequence shown here is derived from an EMBL/GenBank/DDBJ whole genome shotgun (WGS) entry which is preliminary data.</text>
</comment>
<keyword evidence="1" id="KW-1133">Transmembrane helix</keyword>
<organism evidence="2 3">
    <name type="scientific">Volvox reticuliferus</name>
    <dbReference type="NCBI Taxonomy" id="1737510"/>
    <lineage>
        <taxon>Eukaryota</taxon>
        <taxon>Viridiplantae</taxon>
        <taxon>Chlorophyta</taxon>
        <taxon>core chlorophytes</taxon>
        <taxon>Chlorophyceae</taxon>
        <taxon>CS clade</taxon>
        <taxon>Chlamydomonadales</taxon>
        <taxon>Volvocaceae</taxon>
        <taxon>Volvox</taxon>
    </lineage>
</organism>
<feature type="transmembrane region" description="Helical" evidence="1">
    <location>
        <begin position="30"/>
        <end position="49"/>
    </location>
</feature>
<evidence type="ECO:0000313" key="2">
    <source>
        <dbReference type="EMBL" id="GIM02490.1"/>
    </source>
</evidence>
<dbReference type="AlphaFoldDB" id="A0A8J4G952"/>
<sequence length="135" mass="15539">MNSFPSLLLPSLQPQPPRWQHHHRHKHHSFLYLANNILTSGGVFGGFLRRFCEVTRGFLFGRLGYVTNQFIWVLELISICMVVNLILVAVVVVVVRGLNKLICFSVLCFDFSEAMHIQQLLKLVTYKTVRCCNHV</sequence>
<reference evidence="2" key="1">
    <citation type="journal article" date="2021" name="Proc. Natl. Acad. Sci. U.S.A.">
        <title>Three genomes in the algal genus Volvox reveal the fate of a haploid sex-determining region after a transition to homothallism.</title>
        <authorList>
            <person name="Yamamoto K."/>
            <person name="Hamaji T."/>
            <person name="Kawai-Toyooka H."/>
            <person name="Matsuzaki R."/>
            <person name="Takahashi F."/>
            <person name="Nishimura Y."/>
            <person name="Kawachi M."/>
            <person name="Noguchi H."/>
            <person name="Minakuchi Y."/>
            <person name="Umen J.G."/>
            <person name="Toyoda A."/>
            <person name="Nozaki H."/>
        </authorList>
    </citation>
    <scope>NUCLEOTIDE SEQUENCE</scope>
    <source>
        <strain evidence="2">NIES-3785</strain>
    </source>
</reference>
<dbReference type="EMBL" id="BNCQ01000011">
    <property type="protein sequence ID" value="GIM02490.1"/>
    <property type="molecule type" value="Genomic_DNA"/>
</dbReference>
<name>A0A8J4G952_9CHLO</name>
<evidence type="ECO:0008006" key="4">
    <source>
        <dbReference type="Google" id="ProtNLM"/>
    </source>
</evidence>
<evidence type="ECO:0000313" key="3">
    <source>
        <dbReference type="Proteomes" id="UP000722791"/>
    </source>
</evidence>
<dbReference type="Proteomes" id="UP000722791">
    <property type="component" value="Unassembled WGS sequence"/>
</dbReference>
<feature type="transmembrane region" description="Helical" evidence="1">
    <location>
        <begin position="69"/>
        <end position="95"/>
    </location>
</feature>
<evidence type="ECO:0000256" key="1">
    <source>
        <dbReference type="SAM" id="Phobius"/>
    </source>
</evidence>
<proteinExistence type="predicted"/>
<accession>A0A8J4G952</accession>
<gene>
    <name evidence="2" type="ORF">Vretimale_7338</name>
</gene>
<keyword evidence="1" id="KW-0812">Transmembrane</keyword>
<keyword evidence="1" id="KW-0472">Membrane</keyword>
<protein>
    <recommendedName>
        <fullName evidence="4">Transmembrane protein</fullName>
    </recommendedName>
</protein>